<dbReference type="Proteomes" id="UP000005445">
    <property type="component" value="Segment"/>
</dbReference>
<sequence>MNPEEQKYYDIDEKNRVILRVIEKAEMELTERAQQLGESIERIVTVLNEGGVEPVVLELFVKELALIQSTLSALDRVKELDLEGYDIGAHLEAKLKFNKAIDEINHIYKHSLNIWSVGAAYEKFIYKKHLLETYKEILEEFNKI</sequence>
<dbReference type="EMBL" id="HM144387">
    <property type="protein sequence ID" value="ADH03361.1"/>
    <property type="molecule type" value="Genomic_DNA"/>
</dbReference>
<evidence type="ECO:0000313" key="2">
    <source>
        <dbReference type="Proteomes" id="UP000005445"/>
    </source>
</evidence>
<dbReference type="GeneID" id="11536620"/>
<evidence type="ECO:0000313" key="1">
    <source>
        <dbReference type="EMBL" id="ADH03361.1"/>
    </source>
</evidence>
<dbReference type="KEGG" id="vg:11536620"/>
<accession>G9B1W6</accession>
<dbReference type="RefSeq" id="YP_004957230.1">
    <property type="nucleotide sequence ID" value="NC_016563.1"/>
</dbReference>
<name>G9B1W6_9CAUD</name>
<keyword evidence="2" id="KW-1185">Reference proteome</keyword>
<proteinExistence type="predicted"/>
<protein>
    <submittedName>
        <fullName evidence="1">Gp215</fullName>
    </submittedName>
</protein>
<reference evidence="1 2" key="1">
    <citation type="submission" date="2013-01" db="EMBL/GenBank/DDBJ databases">
        <title>Large myovirus of Bacillus.</title>
        <authorList>
            <person name="Klumpp J."/>
            <person name="Beyer W."/>
            <person name="Loessner M.J."/>
        </authorList>
    </citation>
    <scope>NUCLEOTIDE SEQUENCE [LARGE SCALE GENOMIC DNA]</scope>
</reference>
<dbReference type="OrthoDB" id="13791at10239"/>
<organism evidence="1 2">
    <name type="scientific">Bacillus phage W.Ph</name>
    <dbReference type="NCBI Taxonomy" id="764595"/>
    <lineage>
        <taxon>Viruses</taxon>
        <taxon>Duplodnaviria</taxon>
        <taxon>Heunggongvirae</taxon>
        <taxon>Uroviricota</taxon>
        <taxon>Caudoviricetes</taxon>
        <taxon>Herelleviridae</taxon>
        <taxon>Bastillevirinae</taxon>
        <taxon>Wphvirus</taxon>
        <taxon>Wphvirus WPh</taxon>
    </lineage>
</organism>